<keyword evidence="2" id="KW-1185">Reference proteome</keyword>
<name>A0ABN9C786_9NEOB</name>
<evidence type="ECO:0000313" key="2">
    <source>
        <dbReference type="Proteomes" id="UP001162483"/>
    </source>
</evidence>
<protein>
    <submittedName>
        <fullName evidence="1">Uncharacterized protein</fullName>
    </submittedName>
</protein>
<accession>A0ABN9C786</accession>
<reference evidence="1" key="1">
    <citation type="submission" date="2023-05" db="EMBL/GenBank/DDBJ databases">
        <authorList>
            <person name="Stuckert A."/>
        </authorList>
    </citation>
    <scope>NUCLEOTIDE SEQUENCE</scope>
</reference>
<gene>
    <name evidence="1" type="ORF">SPARVUS_LOCUS4324220</name>
</gene>
<proteinExistence type="predicted"/>
<dbReference type="Proteomes" id="UP001162483">
    <property type="component" value="Unassembled WGS sequence"/>
</dbReference>
<feature type="non-terminal residue" evidence="1">
    <location>
        <position position="54"/>
    </location>
</feature>
<comment type="caution">
    <text evidence="1">The sequence shown here is derived from an EMBL/GenBank/DDBJ whole genome shotgun (WGS) entry which is preliminary data.</text>
</comment>
<sequence>MVSPPLVIGVWDENGVAGGNPHMYRGNIQDSVQAGIQTQGPIFLCNTHLLPSVV</sequence>
<dbReference type="EMBL" id="CATNWA010007910">
    <property type="protein sequence ID" value="CAI9555077.1"/>
    <property type="molecule type" value="Genomic_DNA"/>
</dbReference>
<organism evidence="1 2">
    <name type="scientific">Staurois parvus</name>
    <dbReference type="NCBI Taxonomy" id="386267"/>
    <lineage>
        <taxon>Eukaryota</taxon>
        <taxon>Metazoa</taxon>
        <taxon>Chordata</taxon>
        <taxon>Craniata</taxon>
        <taxon>Vertebrata</taxon>
        <taxon>Euteleostomi</taxon>
        <taxon>Amphibia</taxon>
        <taxon>Batrachia</taxon>
        <taxon>Anura</taxon>
        <taxon>Neobatrachia</taxon>
        <taxon>Ranoidea</taxon>
        <taxon>Ranidae</taxon>
        <taxon>Staurois</taxon>
    </lineage>
</organism>
<evidence type="ECO:0000313" key="1">
    <source>
        <dbReference type="EMBL" id="CAI9555077.1"/>
    </source>
</evidence>